<evidence type="ECO:0000256" key="1">
    <source>
        <dbReference type="SAM" id="MobiDB-lite"/>
    </source>
</evidence>
<proteinExistence type="predicted"/>
<comment type="caution">
    <text evidence="3">The sequence shown here is derived from an EMBL/GenBank/DDBJ whole genome shotgun (WGS) entry which is preliminary data.</text>
</comment>
<organism evidence="3 4">
    <name type="scientific">Cyclotella atomus</name>
    <dbReference type="NCBI Taxonomy" id="382360"/>
    <lineage>
        <taxon>Eukaryota</taxon>
        <taxon>Sar</taxon>
        <taxon>Stramenopiles</taxon>
        <taxon>Ochrophyta</taxon>
        <taxon>Bacillariophyta</taxon>
        <taxon>Coscinodiscophyceae</taxon>
        <taxon>Thalassiosirophycidae</taxon>
        <taxon>Stephanodiscales</taxon>
        <taxon>Stephanodiscaceae</taxon>
        <taxon>Cyclotella</taxon>
    </lineage>
</organism>
<evidence type="ECO:0000256" key="2">
    <source>
        <dbReference type="SAM" id="Phobius"/>
    </source>
</evidence>
<evidence type="ECO:0000313" key="3">
    <source>
        <dbReference type="EMBL" id="KAL3773740.1"/>
    </source>
</evidence>
<feature type="compositionally biased region" description="Polar residues" evidence="1">
    <location>
        <begin position="1"/>
        <end position="13"/>
    </location>
</feature>
<protein>
    <submittedName>
        <fullName evidence="3">Uncharacterized protein</fullName>
    </submittedName>
</protein>
<sequence length="561" mass="61380">MPSHQCEQSVSSRANEENQHNSRDSLALILFISSITSESTKQLCNENTINTTNSSTMNFSISALTLLLTSTSTAAAKIRLSNLRVNSSSDPSLSRALLSKASPYNRRAQDNNNANIDGSYSLKFSQCVDVKLYDNEFANGNYAEGIAAGTVTPTKSYVIFHVCTDNTCGYESNDDLYIVDLATYLGTVATYHAEKSQKYCEACGQFEEVCNVQEEAGDEAAADDAAAEEEADNAQEENVEEDQGEEDNMQEEDNREGENQAEEEGPEEGEGEARKLNRTSRRTSKVAIDCDQCLANNCYAEQEEGAVSLDEQAAEWIQKVSECVQAEVQINGANVYYGAMCDDYGDGVELAVFLDDKCSLYTSNVAFNNVFMKEEGNDGYSYLTYAESYIKTAFQEKMSCDAPQYYVAGDDDAAAAEEQDNAQINDYCKGILQDDALSYTNCQADEDAQQLVTEDGYTYDLAYGDHLDIQEVCAVVKRMENADEYFHAYDSSTSGTWYKRDKKGQIIVESQSSEGLSGGAIFGIIAAIAAVVGGAAFFMMKKKEKKGDIAESAEYQGGALS</sequence>
<feature type="compositionally biased region" description="Acidic residues" evidence="1">
    <location>
        <begin position="215"/>
        <end position="270"/>
    </location>
</feature>
<keyword evidence="2" id="KW-0812">Transmembrane</keyword>
<feature type="region of interest" description="Disordered" evidence="1">
    <location>
        <begin position="215"/>
        <end position="280"/>
    </location>
</feature>
<accession>A0ABD3NCH8</accession>
<dbReference type="AlphaFoldDB" id="A0ABD3NCH8"/>
<evidence type="ECO:0000313" key="4">
    <source>
        <dbReference type="Proteomes" id="UP001530400"/>
    </source>
</evidence>
<keyword evidence="4" id="KW-1185">Reference proteome</keyword>
<keyword evidence="2" id="KW-0472">Membrane</keyword>
<dbReference type="EMBL" id="JALLPJ020001221">
    <property type="protein sequence ID" value="KAL3773740.1"/>
    <property type="molecule type" value="Genomic_DNA"/>
</dbReference>
<name>A0ABD3NCH8_9STRA</name>
<gene>
    <name evidence="3" type="ORF">ACHAWO_001709</name>
</gene>
<dbReference type="Proteomes" id="UP001530400">
    <property type="component" value="Unassembled WGS sequence"/>
</dbReference>
<feature type="transmembrane region" description="Helical" evidence="2">
    <location>
        <begin position="516"/>
        <end position="538"/>
    </location>
</feature>
<feature type="region of interest" description="Disordered" evidence="1">
    <location>
        <begin position="1"/>
        <end position="21"/>
    </location>
</feature>
<reference evidence="3 4" key="1">
    <citation type="submission" date="2024-10" db="EMBL/GenBank/DDBJ databases">
        <title>Updated reference genomes for cyclostephanoid diatoms.</title>
        <authorList>
            <person name="Roberts W.R."/>
            <person name="Alverson A.J."/>
        </authorList>
    </citation>
    <scope>NUCLEOTIDE SEQUENCE [LARGE SCALE GENOMIC DNA]</scope>
    <source>
        <strain evidence="3 4">AJA010-31</strain>
    </source>
</reference>
<keyword evidence="2" id="KW-1133">Transmembrane helix</keyword>